<dbReference type="NCBIfam" id="TIGR02079">
    <property type="entry name" value="THD1"/>
    <property type="match status" value="1"/>
</dbReference>
<evidence type="ECO:0000256" key="3">
    <source>
        <dbReference type="ARBA" id="ARBA00004810"/>
    </source>
</evidence>
<keyword evidence="15" id="KW-1185">Reference proteome</keyword>
<dbReference type="Pfam" id="PF00585">
    <property type="entry name" value="Thr_dehydrat_C"/>
    <property type="match status" value="1"/>
</dbReference>
<organism evidence="14 15">
    <name type="scientific">Hwangdonia lutea</name>
    <dbReference type="NCBI Taxonomy" id="3075823"/>
    <lineage>
        <taxon>Bacteria</taxon>
        <taxon>Pseudomonadati</taxon>
        <taxon>Bacteroidota</taxon>
        <taxon>Flavobacteriia</taxon>
        <taxon>Flavobacteriales</taxon>
        <taxon>Flavobacteriaceae</taxon>
        <taxon>Hwangdonia</taxon>
    </lineage>
</organism>
<dbReference type="GO" id="GO:0009097">
    <property type="term" value="P:isoleucine biosynthetic process"/>
    <property type="evidence" value="ECO:0007669"/>
    <property type="project" value="UniProtKB-UniRule"/>
</dbReference>
<proteinExistence type="inferred from homology"/>
<evidence type="ECO:0000313" key="15">
    <source>
        <dbReference type="Proteomes" id="UP001302486"/>
    </source>
</evidence>
<dbReference type="Pfam" id="PF00291">
    <property type="entry name" value="PALP"/>
    <property type="match status" value="1"/>
</dbReference>
<dbReference type="InterPro" id="IPR036052">
    <property type="entry name" value="TrpB-like_PALP_sf"/>
</dbReference>
<dbReference type="PROSITE" id="PS51672">
    <property type="entry name" value="ACT_LIKE"/>
    <property type="match status" value="1"/>
</dbReference>
<evidence type="ECO:0000256" key="4">
    <source>
        <dbReference type="ARBA" id="ARBA00010869"/>
    </source>
</evidence>
<dbReference type="KEGG" id="hws:RNZ46_09350"/>
<evidence type="ECO:0000256" key="2">
    <source>
        <dbReference type="ARBA" id="ARBA00001933"/>
    </source>
</evidence>
<accession>A0AA97EJI0</accession>
<evidence type="ECO:0000256" key="11">
    <source>
        <dbReference type="ARBA" id="ARBA00025527"/>
    </source>
</evidence>
<sequence>MNKEKTTYFPNLSDIKQAADTIKNVSAVTPLSLSFRYSDTHNAQVYFKREDLQQVRSYKIRGAYNKISALSKAEAEKGVVCASAGNHAQGVALSCKLLKIKGTIFMPAPTPKQKVEQVKMFGGPYVSIVLEGDTFDDANQLAIAECDQLHKTFIHPFNDKKVIEGQATIALEILEQATAPIDYVFIAVGGGGLAAGLSTVFKQLSPKTKIIGVEPEGAPSMSVSIKNNKNTTLKSIEKFIDGAAVKRVGDLTFPICKQNLDAMISIPEGKVCQTILDLYNRDAIVVEPAGALSISALDFYAEEIKGKHVVCVVSGSNNDITRTSEIKERALLYANLKHYFIIKFPQRAGALKEFVVDILGENDDITYFQYAKKTNRENGSAVVGIELKSSSDLEPLITKMKAQNFYGDYLNNKPDLFQFLV</sequence>
<dbReference type="GO" id="GO:0006567">
    <property type="term" value="P:L-threonine catabolic process"/>
    <property type="evidence" value="ECO:0007669"/>
    <property type="project" value="TreeGrafter"/>
</dbReference>
<dbReference type="InterPro" id="IPR050147">
    <property type="entry name" value="Ser/Thr_Dehydratase"/>
</dbReference>
<evidence type="ECO:0000256" key="5">
    <source>
        <dbReference type="ARBA" id="ARBA00011881"/>
    </source>
</evidence>
<dbReference type="GO" id="GO:0006565">
    <property type="term" value="P:L-serine catabolic process"/>
    <property type="evidence" value="ECO:0007669"/>
    <property type="project" value="TreeGrafter"/>
</dbReference>
<evidence type="ECO:0000256" key="8">
    <source>
        <dbReference type="ARBA" id="ARBA00022898"/>
    </source>
</evidence>
<comment type="cofactor">
    <cofactor evidence="2 12">
        <name>pyridoxal 5'-phosphate</name>
        <dbReference type="ChEBI" id="CHEBI:597326"/>
    </cofactor>
</comment>
<keyword evidence="10 12" id="KW-0100">Branched-chain amino acid biosynthesis</keyword>
<evidence type="ECO:0000313" key="14">
    <source>
        <dbReference type="EMBL" id="WOD42201.1"/>
    </source>
</evidence>
<dbReference type="PANTHER" id="PTHR48078:SF11">
    <property type="entry name" value="THREONINE DEHYDRATASE, MITOCHONDRIAL"/>
    <property type="match status" value="1"/>
</dbReference>
<evidence type="ECO:0000256" key="6">
    <source>
        <dbReference type="ARBA" id="ARBA00022605"/>
    </source>
</evidence>
<dbReference type="InterPro" id="IPR011820">
    <property type="entry name" value="IlvA"/>
</dbReference>
<dbReference type="Gene3D" id="3.40.50.1100">
    <property type="match status" value="2"/>
</dbReference>
<comment type="similarity">
    <text evidence="4 12">Belongs to the serine/threonine dehydratase family.</text>
</comment>
<keyword evidence="8 12" id="KW-0663">Pyridoxal phosphate</keyword>
<dbReference type="AlphaFoldDB" id="A0AA97EJI0"/>
<evidence type="ECO:0000259" key="13">
    <source>
        <dbReference type="PROSITE" id="PS51672"/>
    </source>
</evidence>
<name>A0AA97EJI0_9FLAO</name>
<keyword evidence="6 12" id="KW-0028">Amino-acid biosynthesis</keyword>
<dbReference type="GO" id="GO:0030170">
    <property type="term" value="F:pyridoxal phosphate binding"/>
    <property type="evidence" value="ECO:0007669"/>
    <property type="project" value="InterPro"/>
</dbReference>
<comment type="subunit">
    <text evidence="5 12">Homotetramer.</text>
</comment>
<dbReference type="EC" id="4.3.1.19" evidence="12"/>
<keyword evidence="9 12" id="KW-0456">Lyase</keyword>
<evidence type="ECO:0000256" key="1">
    <source>
        <dbReference type="ARBA" id="ARBA00001274"/>
    </source>
</evidence>
<dbReference type="Proteomes" id="UP001302486">
    <property type="component" value="Chromosome"/>
</dbReference>
<dbReference type="FunFam" id="3.40.50.1100:FF:000007">
    <property type="entry name" value="L-threonine dehydratase catabolic TdcB"/>
    <property type="match status" value="1"/>
</dbReference>
<reference evidence="15" key="1">
    <citation type="submission" date="2024-06" db="EMBL/GenBank/DDBJ databases">
        <title>Hwangdonia haimaensis gen. nov., sp. nov., a member of the family Flavobacteriaceae isolated from the haima cold seep.</title>
        <authorList>
            <person name="Li J."/>
        </authorList>
    </citation>
    <scope>NUCLEOTIDE SEQUENCE [LARGE SCALE GENOMIC DNA]</scope>
    <source>
        <strain evidence="15">SCSIO 19198</strain>
    </source>
</reference>
<evidence type="ECO:0000256" key="9">
    <source>
        <dbReference type="ARBA" id="ARBA00023239"/>
    </source>
</evidence>
<dbReference type="CDD" id="cd01562">
    <property type="entry name" value="Thr-dehyd"/>
    <property type="match status" value="1"/>
</dbReference>
<dbReference type="EMBL" id="CP136521">
    <property type="protein sequence ID" value="WOD42201.1"/>
    <property type="molecule type" value="Genomic_DNA"/>
</dbReference>
<dbReference type="PANTHER" id="PTHR48078">
    <property type="entry name" value="THREONINE DEHYDRATASE, MITOCHONDRIAL-RELATED"/>
    <property type="match status" value="1"/>
</dbReference>
<dbReference type="InterPro" id="IPR001926">
    <property type="entry name" value="TrpB-like_PALP"/>
</dbReference>
<dbReference type="InterPro" id="IPR001721">
    <property type="entry name" value="TD_ACT-like"/>
</dbReference>
<dbReference type="PROSITE" id="PS00165">
    <property type="entry name" value="DEHYDRATASE_SER_THR"/>
    <property type="match status" value="1"/>
</dbReference>
<evidence type="ECO:0000256" key="12">
    <source>
        <dbReference type="RuleBase" id="RU362012"/>
    </source>
</evidence>
<comment type="catalytic activity">
    <reaction evidence="1 12">
        <text>L-threonine = 2-oxobutanoate + NH4(+)</text>
        <dbReference type="Rhea" id="RHEA:22108"/>
        <dbReference type="ChEBI" id="CHEBI:16763"/>
        <dbReference type="ChEBI" id="CHEBI:28938"/>
        <dbReference type="ChEBI" id="CHEBI:57926"/>
        <dbReference type="EC" id="4.3.1.19"/>
    </reaction>
</comment>
<dbReference type="SUPFAM" id="SSF53686">
    <property type="entry name" value="Tryptophan synthase beta subunit-like PLP-dependent enzymes"/>
    <property type="match status" value="1"/>
</dbReference>
<dbReference type="NCBIfam" id="NF006390">
    <property type="entry name" value="PRK08639.1"/>
    <property type="match status" value="1"/>
</dbReference>
<dbReference type="GO" id="GO:0004794">
    <property type="term" value="F:threonine deaminase activity"/>
    <property type="evidence" value="ECO:0007669"/>
    <property type="project" value="UniProtKB-UniRule"/>
</dbReference>
<protein>
    <recommendedName>
        <fullName evidence="12">L-threonine dehydratase</fullName>
        <ecNumber evidence="12">4.3.1.19</ecNumber>
    </recommendedName>
    <alternativeName>
        <fullName evidence="12">Threonine deaminase</fullName>
    </alternativeName>
</protein>
<gene>
    <name evidence="12 14" type="primary">ilvA</name>
    <name evidence="14" type="ORF">RNZ46_09350</name>
</gene>
<comment type="pathway">
    <text evidence="3 12">Amino-acid biosynthesis; L-isoleucine biosynthesis; 2-oxobutanoate from L-threonine: step 1/1.</text>
</comment>
<keyword evidence="7 12" id="KW-0412">Isoleucine biosynthesis</keyword>
<dbReference type="InterPro" id="IPR000634">
    <property type="entry name" value="Ser/Thr_deHydtase_PyrdxlP-BS"/>
</dbReference>
<dbReference type="CDD" id="cd04907">
    <property type="entry name" value="ACT_ThrD-I_2"/>
    <property type="match status" value="1"/>
</dbReference>
<comment type="function">
    <text evidence="11 12">Catalyzes the anaerobic formation of alpha-ketobutyrate and ammonia from threonine in a two-step reaction. The first step involved a dehydration of threonine and a production of enamine intermediates (aminocrotonate), which tautomerizes to its imine form (iminobutyrate). Both intermediates are unstable and short-lived. The second step is the nonenzymatic hydrolysis of the enamine/imine intermediates to form 2-ketobutyrate and free ammonia. In the low water environment of the cell, the second step is accelerated by RidA.</text>
</comment>
<feature type="domain" description="ACT-like" evidence="13">
    <location>
        <begin position="338"/>
        <end position="412"/>
    </location>
</feature>
<evidence type="ECO:0000256" key="10">
    <source>
        <dbReference type="ARBA" id="ARBA00023304"/>
    </source>
</evidence>
<evidence type="ECO:0000256" key="7">
    <source>
        <dbReference type="ARBA" id="ARBA00022624"/>
    </source>
</evidence>
<dbReference type="GO" id="GO:0003941">
    <property type="term" value="F:L-serine ammonia-lyase activity"/>
    <property type="evidence" value="ECO:0007669"/>
    <property type="project" value="TreeGrafter"/>
</dbReference>
<dbReference type="RefSeq" id="WP_316981945.1">
    <property type="nucleotide sequence ID" value="NZ_CP136521.1"/>
</dbReference>